<protein>
    <submittedName>
        <fullName evidence="2">Class I SAM-dependent methyltransferase</fullName>
    </submittedName>
</protein>
<evidence type="ECO:0000313" key="3">
    <source>
        <dbReference type="Proteomes" id="UP000295345"/>
    </source>
</evidence>
<dbReference type="Pfam" id="PF08241">
    <property type="entry name" value="Methyltransf_11"/>
    <property type="match status" value="1"/>
</dbReference>
<dbReference type="SUPFAM" id="SSF53335">
    <property type="entry name" value="S-adenosyl-L-methionine-dependent methyltransferases"/>
    <property type="match status" value="1"/>
</dbReference>
<organism evidence="2 3">
    <name type="scientific">Streptomyces hainanensis</name>
    <dbReference type="NCBI Taxonomy" id="402648"/>
    <lineage>
        <taxon>Bacteria</taxon>
        <taxon>Bacillati</taxon>
        <taxon>Actinomycetota</taxon>
        <taxon>Actinomycetes</taxon>
        <taxon>Kitasatosporales</taxon>
        <taxon>Streptomycetaceae</taxon>
        <taxon>Streptomyces</taxon>
    </lineage>
</organism>
<dbReference type="AlphaFoldDB" id="A0A4R4TLU2"/>
<gene>
    <name evidence="2" type="ORF">E1283_03645</name>
</gene>
<dbReference type="Proteomes" id="UP000295345">
    <property type="component" value="Unassembled WGS sequence"/>
</dbReference>
<dbReference type="OrthoDB" id="65624at2"/>
<accession>A0A4R4TLU2</accession>
<evidence type="ECO:0000313" key="2">
    <source>
        <dbReference type="EMBL" id="TDC79018.1"/>
    </source>
</evidence>
<evidence type="ECO:0000259" key="1">
    <source>
        <dbReference type="Pfam" id="PF08241"/>
    </source>
</evidence>
<keyword evidence="2" id="KW-0489">Methyltransferase</keyword>
<dbReference type="RefSeq" id="WP_132816389.1">
    <property type="nucleotide sequence ID" value="NZ_SMKI01000023.1"/>
</dbReference>
<keyword evidence="2" id="KW-0808">Transferase</keyword>
<feature type="domain" description="Methyltransferase type 11" evidence="1">
    <location>
        <begin position="58"/>
        <end position="148"/>
    </location>
</feature>
<dbReference type="InterPro" id="IPR029063">
    <property type="entry name" value="SAM-dependent_MTases_sf"/>
</dbReference>
<dbReference type="Gene3D" id="3.40.50.150">
    <property type="entry name" value="Vaccinia Virus protein VP39"/>
    <property type="match status" value="1"/>
</dbReference>
<proteinExistence type="predicted"/>
<dbReference type="EMBL" id="SMKI01000023">
    <property type="protein sequence ID" value="TDC79018.1"/>
    <property type="molecule type" value="Genomic_DNA"/>
</dbReference>
<reference evidence="2 3" key="1">
    <citation type="submission" date="2019-03" db="EMBL/GenBank/DDBJ databases">
        <title>Draft genome sequences of novel Actinobacteria.</title>
        <authorList>
            <person name="Sahin N."/>
            <person name="Ay H."/>
            <person name="Saygin H."/>
        </authorList>
    </citation>
    <scope>NUCLEOTIDE SEQUENCE [LARGE SCALE GENOMIC DNA]</scope>
    <source>
        <strain evidence="2 3">DSM 41900</strain>
    </source>
</reference>
<comment type="caution">
    <text evidence="2">The sequence shown here is derived from an EMBL/GenBank/DDBJ whole genome shotgun (WGS) entry which is preliminary data.</text>
</comment>
<dbReference type="GO" id="GO:0032259">
    <property type="term" value="P:methylation"/>
    <property type="evidence" value="ECO:0007669"/>
    <property type="project" value="UniProtKB-KW"/>
</dbReference>
<dbReference type="InterPro" id="IPR013216">
    <property type="entry name" value="Methyltransf_11"/>
</dbReference>
<name>A0A4R4TLU2_9ACTN</name>
<dbReference type="CDD" id="cd02440">
    <property type="entry name" value="AdoMet_MTases"/>
    <property type="match status" value="1"/>
</dbReference>
<keyword evidence="3" id="KW-1185">Reference proteome</keyword>
<dbReference type="PANTHER" id="PTHR43591">
    <property type="entry name" value="METHYLTRANSFERASE"/>
    <property type="match status" value="1"/>
</dbReference>
<dbReference type="GO" id="GO:0008757">
    <property type="term" value="F:S-adenosylmethionine-dependent methyltransferase activity"/>
    <property type="evidence" value="ECO:0007669"/>
    <property type="project" value="InterPro"/>
</dbReference>
<sequence length="245" mass="26940">MNPSTAAERLAFLTRAREAFASEHGYRAQQSVYQGSLGPDARVVLREELTALPPCDALEVGCGEGELASWLTERGHRTVALDVSPRMARLASTKGVSTLVAALPDLPFPNDSFDCVVGAWVLHYLPSALIDASLRELARVARPGAFLCLTTNANRHMEELWSRVPRVRYRLSFPAEEAARLLDGVAHQVRVTEVEGTVTFESLEQAREFIRPQVAPPSIADALEPFEPPLEVTRRAAVITGRFRP</sequence>